<feature type="chain" id="PRO_5005494116" evidence="1">
    <location>
        <begin position="18"/>
        <end position="486"/>
    </location>
</feature>
<proteinExistence type="predicted"/>
<name>A0A0K3ATU4_BABMR</name>
<keyword evidence="1" id="KW-0732">Signal</keyword>
<dbReference type="AlphaFoldDB" id="A0A0K3ATU4"/>
<feature type="signal peptide" evidence="1">
    <location>
        <begin position="1"/>
        <end position="17"/>
    </location>
</feature>
<accession>A0A0K3ATU4</accession>
<sequence>MGWVGHYMSLLLSRVRCINLVTHCSIQHKSLRKLLSEYEKLSSVVKDYLNNFQGSYSVDVALLPKKLSHINETIVRICAEFASTRDIVNIYHTFSKSYLYTLLECPNSLDFISIDSGYDLVNQISKDGNLKFTLFSLEQQCLKLITVIYPYQIAILISSHLRMGRCNEVFITELLNSFAGVNTQESKVRIPFYNPNTLSLMAHIAHICRSKGIDIQLLDRVIEFILVQSKGCVNKFTPLDTVTLTYSLVKYGWETSKISEILLLVLTHGTYDINMFQCSIGRFEDLQQLSLLANVLSWCFPVTNALVDSVVDLDFKINMWSIVLAQYFKLLTQLKLDGIDLIMYSNVVSKFGIEFNTMSKEVDEEFSMQKCEKLTNSLVSFAKAFELDYSTDEIRLTKCGKVVKSKQIIYRIYRSVERHICSSEQHNVAIDIGGDLFYGIYGQFYIIADIVCRMIKSNYLHANVKFVAPQTFSNSLNALSRLHIQQ</sequence>
<dbReference type="VEuPathDB" id="PiroplasmaDB:BMR1_03g01860"/>
<dbReference type="EMBL" id="LN871598">
    <property type="protein sequence ID" value="CTQ40971.1"/>
    <property type="molecule type" value="Genomic_DNA"/>
</dbReference>
<reference evidence="2 3" key="2">
    <citation type="journal article" date="2013" name="PLoS ONE">
        <title>Whole genome mapping and re-organization of the nuclear and mitochondrial genomes of Babesia microti isolates.</title>
        <authorList>
            <person name="Cornillot E."/>
            <person name="Dassouli A."/>
            <person name="Garg A."/>
            <person name="Pachikara N."/>
            <person name="Randazzo S."/>
            <person name="Depoix D."/>
            <person name="Carcy B."/>
            <person name="Delbecq S."/>
            <person name="Frutos R."/>
            <person name="Silva J.C."/>
            <person name="Sutton R."/>
            <person name="Krause P.J."/>
            <person name="Mamoun C.B."/>
        </authorList>
    </citation>
    <scope>NUCLEOTIDE SEQUENCE [LARGE SCALE GENOMIC DNA]</scope>
    <source>
        <strain evidence="2 3">RI</strain>
    </source>
</reference>
<gene>
    <name evidence="2" type="ORF">BMR1_03g01860</name>
</gene>
<reference evidence="2 3" key="1">
    <citation type="journal article" date="2012" name="Nucleic Acids Res.">
        <title>Sequencing of the smallest Apicomplexan genome from the human pathogen Babesia microti.</title>
        <authorList>
            <person name="Cornillot E."/>
            <person name="Hadj-Kaddour K."/>
            <person name="Dassouli A."/>
            <person name="Noel B."/>
            <person name="Ranwez V."/>
            <person name="Vacherie B."/>
            <person name="Augagneur Y."/>
            <person name="Bres V."/>
            <person name="Duclos A."/>
            <person name="Randazzo S."/>
            <person name="Carcy B."/>
            <person name="Debierre-Grockiego F."/>
            <person name="Delbecq S."/>
            <person name="Moubri-Menage K."/>
            <person name="Shams-Eldin H."/>
            <person name="Usmani-Brown S."/>
            <person name="Bringaud F."/>
            <person name="Wincker P."/>
            <person name="Vivares C.P."/>
            <person name="Schwarz R.T."/>
            <person name="Schetters T.P."/>
            <person name="Krause P.J."/>
            <person name="Gorenflot A."/>
            <person name="Berry V."/>
            <person name="Barbe V."/>
            <person name="Ben Mamoun C."/>
        </authorList>
    </citation>
    <scope>NUCLEOTIDE SEQUENCE [LARGE SCALE GENOMIC DNA]</scope>
    <source>
        <strain evidence="2 3">RI</strain>
    </source>
</reference>
<dbReference type="Proteomes" id="UP000002899">
    <property type="component" value="Chromosome III"/>
</dbReference>
<protein>
    <submittedName>
        <fullName evidence="2">Uncharacterized protein</fullName>
    </submittedName>
</protein>
<dbReference type="RefSeq" id="XP_012648982.1">
    <property type="nucleotide sequence ID" value="XM_012793528.1"/>
</dbReference>
<evidence type="ECO:0000313" key="2">
    <source>
        <dbReference type="EMBL" id="CTQ40971.1"/>
    </source>
</evidence>
<evidence type="ECO:0000313" key="3">
    <source>
        <dbReference type="Proteomes" id="UP000002899"/>
    </source>
</evidence>
<keyword evidence="3" id="KW-1185">Reference proteome</keyword>
<evidence type="ECO:0000256" key="1">
    <source>
        <dbReference type="SAM" id="SignalP"/>
    </source>
</evidence>
<organism evidence="2 3">
    <name type="scientific">Babesia microti (strain RI)</name>
    <dbReference type="NCBI Taxonomy" id="1133968"/>
    <lineage>
        <taxon>Eukaryota</taxon>
        <taxon>Sar</taxon>
        <taxon>Alveolata</taxon>
        <taxon>Apicomplexa</taxon>
        <taxon>Aconoidasida</taxon>
        <taxon>Piroplasmida</taxon>
        <taxon>Babesiidae</taxon>
        <taxon>Babesia</taxon>
    </lineage>
</organism>
<dbReference type="GeneID" id="24425013"/>
<dbReference type="KEGG" id="bmic:BMR1_03g01860"/>
<reference evidence="2 3" key="3">
    <citation type="journal article" date="2016" name="Sci. Rep.">
        <title>Genome-wide diversity and gene expression profiling of Babesia microti isolates identify polymorphic genes that mediate host-pathogen interactions.</title>
        <authorList>
            <person name="Silva J.C."/>
            <person name="Cornillot E."/>
            <person name="McCracken C."/>
            <person name="Usmani-Brown S."/>
            <person name="Dwivedi A."/>
            <person name="Ifeonu O.O."/>
            <person name="Crabtree J."/>
            <person name="Gotia H.T."/>
            <person name="Virji A.Z."/>
            <person name="Reynes C."/>
            <person name="Colinge J."/>
            <person name="Kumar V."/>
            <person name="Lawres L."/>
            <person name="Pazzi J.E."/>
            <person name="Pablo J.V."/>
            <person name="Hung C."/>
            <person name="Brancato J."/>
            <person name="Kumari P."/>
            <person name="Orvis J."/>
            <person name="Tretina K."/>
            <person name="Chibucos M."/>
            <person name="Ott S."/>
            <person name="Sadzewicz L."/>
            <person name="Sengamalay N."/>
            <person name="Shetty A.C."/>
            <person name="Su Q."/>
            <person name="Tallon L."/>
            <person name="Fraser C.M."/>
            <person name="Frutos R."/>
            <person name="Molina D.M."/>
            <person name="Krause P.J."/>
            <person name="Ben Mamoun C."/>
        </authorList>
    </citation>
    <scope>NUCLEOTIDE SEQUENCE [LARGE SCALE GENOMIC DNA]</scope>
    <source>
        <strain evidence="2 3">RI</strain>
    </source>
</reference>